<keyword evidence="2" id="KW-0175">Coiled coil</keyword>
<evidence type="ECO:0000256" key="1">
    <source>
        <dbReference type="ARBA" id="ARBA00004196"/>
    </source>
</evidence>
<dbReference type="Gene3D" id="2.40.30.170">
    <property type="match status" value="1"/>
</dbReference>
<dbReference type="EMBL" id="JXAK01000011">
    <property type="protein sequence ID" value="KIL41217.1"/>
    <property type="molecule type" value="Genomic_DNA"/>
</dbReference>
<dbReference type="PANTHER" id="PTHR32347">
    <property type="entry name" value="EFFLUX SYSTEM COMPONENT YKNX-RELATED"/>
    <property type="match status" value="1"/>
</dbReference>
<reference evidence="3 4" key="1">
    <citation type="submission" date="2014-12" db="EMBL/GenBank/DDBJ databases">
        <title>Draft genome sequence of Paenibacillus kamchatkensis strain B-2647.</title>
        <authorList>
            <person name="Karlyshev A.V."/>
            <person name="Kudryashova E.B."/>
        </authorList>
    </citation>
    <scope>NUCLEOTIDE SEQUENCE [LARGE SCALE GENOMIC DNA]</scope>
    <source>
        <strain evidence="3 4">VKM B-2647</strain>
    </source>
</reference>
<organism evidence="3 4">
    <name type="scientific">Gordoniibacillus kamchatkensis</name>
    <dbReference type="NCBI Taxonomy" id="1590651"/>
    <lineage>
        <taxon>Bacteria</taxon>
        <taxon>Bacillati</taxon>
        <taxon>Bacillota</taxon>
        <taxon>Bacilli</taxon>
        <taxon>Bacillales</taxon>
        <taxon>Paenibacillaceae</taxon>
        <taxon>Gordoniibacillus</taxon>
    </lineage>
</organism>
<dbReference type="Gene3D" id="2.40.50.100">
    <property type="match status" value="1"/>
</dbReference>
<comment type="subcellular location">
    <subcellularLocation>
        <location evidence="1">Cell envelope</location>
    </subcellularLocation>
</comment>
<comment type="caution">
    <text evidence="3">The sequence shown here is derived from an EMBL/GenBank/DDBJ whole genome shotgun (WGS) entry which is preliminary data.</text>
</comment>
<sequence>MVVLSNLRNKLPLVLGAALLLALPGCSLLPQEEEELKPPLVKPVQQNFETAEVKKGSISRQLTAVASFVSSSMEQLVFNDSGGRLKSIDVKLGDKVKAGDIVAHLDAGDLEIRIRLQKLNVQKAEIALDQAKATAMGDPDALKLKLLDVEAAHIQLDSLQQQFEKTKLVSSIDGVVTYIDSLQTGDEITAYRPVVTVSDPTKLQLVYEASVTNDISPVQVGMKAEVKLKGKTLEGKVVQTPSSAPFTSDKQLSERNAKRLVISADGIPEGVGIGDTADITIPLEKRDDVLIIPRSGLRSYLGRDYVQTLEGDSRREVDVEKGIVSSTEVEIRKGLKEGQKIILSN</sequence>
<dbReference type="Proteomes" id="UP000031967">
    <property type="component" value="Unassembled WGS sequence"/>
</dbReference>
<keyword evidence="4" id="KW-1185">Reference proteome</keyword>
<evidence type="ECO:0000313" key="3">
    <source>
        <dbReference type="EMBL" id="KIL41217.1"/>
    </source>
</evidence>
<evidence type="ECO:0000313" key="4">
    <source>
        <dbReference type="Proteomes" id="UP000031967"/>
    </source>
</evidence>
<name>A0ABR5ALI4_9BACL</name>
<dbReference type="InterPro" id="IPR050465">
    <property type="entry name" value="UPF0194_transport"/>
</dbReference>
<protein>
    <submittedName>
        <fullName evidence="3">RND transporter</fullName>
    </submittedName>
</protein>
<accession>A0ABR5ALI4</accession>
<proteinExistence type="predicted"/>
<gene>
    <name evidence="3" type="ORF">SD70_08080</name>
</gene>
<dbReference type="Gene3D" id="2.40.420.20">
    <property type="match status" value="1"/>
</dbReference>
<evidence type="ECO:0000256" key="2">
    <source>
        <dbReference type="ARBA" id="ARBA00023054"/>
    </source>
</evidence>